<keyword evidence="3" id="KW-1185">Reference proteome</keyword>
<accession>A0A7W4UV99</accession>
<protein>
    <submittedName>
        <fullName evidence="2">GNAT superfamily N-acetyltransferase</fullName>
    </submittedName>
</protein>
<evidence type="ECO:0000259" key="1">
    <source>
        <dbReference type="PROSITE" id="PS51186"/>
    </source>
</evidence>
<dbReference type="EMBL" id="JACHVP010000001">
    <property type="protein sequence ID" value="MBB2966955.1"/>
    <property type="molecule type" value="Genomic_DNA"/>
</dbReference>
<dbReference type="InterPro" id="IPR016181">
    <property type="entry name" value="Acyl_CoA_acyltransferase"/>
</dbReference>
<gene>
    <name evidence="2" type="ORF">FHX33_001687</name>
</gene>
<dbReference type="AlphaFoldDB" id="A0A7W4UV99"/>
<dbReference type="PROSITE" id="PS51186">
    <property type="entry name" value="GNAT"/>
    <property type="match status" value="1"/>
</dbReference>
<dbReference type="RefSeq" id="WP_021765166.1">
    <property type="nucleotide sequence ID" value="NZ_JACHVP010000001.1"/>
</dbReference>
<evidence type="ECO:0000313" key="2">
    <source>
        <dbReference type="EMBL" id="MBB2966955.1"/>
    </source>
</evidence>
<feature type="domain" description="N-acetyltransferase" evidence="1">
    <location>
        <begin position="3"/>
        <end position="188"/>
    </location>
</feature>
<keyword evidence="2" id="KW-0808">Transferase</keyword>
<dbReference type="InterPro" id="IPR000182">
    <property type="entry name" value="GNAT_dom"/>
</dbReference>
<reference evidence="2 3" key="1">
    <citation type="submission" date="2020-08" db="EMBL/GenBank/DDBJ databases">
        <title>Sequencing the genomes of 1000 actinobacteria strains.</title>
        <authorList>
            <person name="Klenk H.-P."/>
        </authorList>
    </citation>
    <scope>NUCLEOTIDE SEQUENCE [LARGE SCALE GENOMIC DNA]</scope>
    <source>
        <strain evidence="2 3">DSM 20146</strain>
    </source>
</reference>
<dbReference type="SUPFAM" id="SSF55729">
    <property type="entry name" value="Acyl-CoA N-acyltransferases (Nat)"/>
    <property type="match status" value="1"/>
</dbReference>
<dbReference type="Proteomes" id="UP000538196">
    <property type="component" value="Unassembled WGS sequence"/>
</dbReference>
<organism evidence="2 3">
    <name type="scientific">Leifsonia aquatica</name>
    <name type="common">Corynebacterium aquaticum</name>
    <dbReference type="NCBI Taxonomy" id="144185"/>
    <lineage>
        <taxon>Bacteria</taxon>
        <taxon>Bacillati</taxon>
        <taxon>Actinomycetota</taxon>
        <taxon>Actinomycetes</taxon>
        <taxon>Micrococcales</taxon>
        <taxon>Microbacteriaceae</taxon>
        <taxon>Leifsonia</taxon>
    </lineage>
</organism>
<dbReference type="Gene3D" id="3.40.630.30">
    <property type="match status" value="1"/>
</dbReference>
<dbReference type="Pfam" id="PF00583">
    <property type="entry name" value="Acetyltransf_1"/>
    <property type="match status" value="1"/>
</dbReference>
<dbReference type="CDD" id="cd04301">
    <property type="entry name" value="NAT_SF"/>
    <property type="match status" value="1"/>
</dbReference>
<name>A0A7W4UV99_LEIAQ</name>
<comment type="caution">
    <text evidence="2">The sequence shown here is derived from an EMBL/GenBank/DDBJ whole genome shotgun (WGS) entry which is preliminary data.</text>
</comment>
<evidence type="ECO:0000313" key="3">
    <source>
        <dbReference type="Proteomes" id="UP000538196"/>
    </source>
</evidence>
<sequence>MSIEVLPATGRWDDFATFMVPRKPGGGGCVCMSYRDARLDMPARIEYMHAECETEPGPGVLAYLDGEVAGWCSVAPKSTYRRLLNSRTIPHLDEELDPWSIVCFVVRGGFRKRGVMHQLLDGAVEHARASGATIVEGYPVDTGGEKVDVISGYVGTVALFEKHGFERYAETNAHSGGADRWVMRRTLR</sequence>
<proteinExistence type="predicted"/>
<dbReference type="GO" id="GO:0016747">
    <property type="term" value="F:acyltransferase activity, transferring groups other than amino-acyl groups"/>
    <property type="evidence" value="ECO:0007669"/>
    <property type="project" value="InterPro"/>
</dbReference>